<dbReference type="Pfam" id="PF00248">
    <property type="entry name" value="Aldo_ket_red"/>
    <property type="match status" value="1"/>
</dbReference>
<dbReference type="EMBL" id="JAUSVX010000001">
    <property type="protein sequence ID" value="MDQ0467828.1"/>
    <property type="molecule type" value="Genomic_DNA"/>
</dbReference>
<dbReference type="InterPro" id="IPR023210">
    <property type="entry name" value="NADP_OxRdtase_dom"/>
</dbReference>
<feature type="domain" description="NADP-dependent oxidoreductase" evidence="2">
    <location>
        <begin position="16"/>
        <end position="339"/>
    </location>
</feature>
<evidence type="ECO:0000256" key="1">
    <source>
        <dbReference type="ARBA" id="ARBA00023002"/>
    </source>
</evidence>
<reference evidence="3 4" key="1">
    <citation type="submission" date="2023-07" db="EMBL/GenBank/DDBJ databases">
        <title>Genomic Encyclopedia of Type Strains, Phase IV (KMG-IV): sequencing the most valuable type-strain genomes for metagenomic binning, comparative biology and taxonomic classification.</title>
        <authorList>
            <person name="Goeker M."/>
        </authorList>
    </citation>
    <scope>NUCLEOTIDE SEQUENCE [LARGE SCALE GENOMIC DNA]</scope>
    <source>
        <strain evidence="3 4">DSM 19619</strain>
    </source>
</reference>
<proteinExistence type="predicted"/>
<evidence type="ECO:0000313" key="3">
    <source>
        <dbReference type="EMBL" id="MDQ0467828.1"/>
    </source>
</evidence>
<dbReference type="RefSeq" id="WP_307268048.1">
    <property type="nucleotide sequence ID" value="NZ_JAUSVX010000001.1"/>
</dbReference>
<dbReference type="Gene3D" id="3.20.20.100">
    <property type="entry name" value="NADP-dependent oxidoreductase domain"/>
    <property type="match status" value="1"/>
</dbReference>
<dbReference type="CDD" id="cd19094">
    <property type="entry name" value="AKR_Tas-like"/>
    <property type="match status" value="1"/>
</dbReference>
<organism evidence="3 4">
    <name type="scientific">Labrys wisconsinensis</name>
    <dbReference type="NCBI Taxonomy" id="425677"/>
    <lineage>
        <taxon>Bacteria</taxon>
        <taxon>Pseudomonadati</taxon>
        <taxon>Pseudomonadota</taxon>
        <taxon>Alphaproteobacteria</taxon>
        <taxon>Hyphomicrobiales</taxon>
        <taxon>Xanthobacteraceae</taxon>
        <taxon>Labrys</taxon>
    </lineage>
</organism>
<keyword evidence="4" id="KW-1185">Reference proteome</keyword>
<protein>
    <submittedName>
        <fullName evidence="3">Aryl-alcohol dehydrogenase-like predicted oxidoreductase</fullName>
    </submittedName>
</protein>
<dbReference type="PANTHER" id="PTHR43364">
    <property type="entry name" value="NADH-SPECIFIC METHYLGLYOXAL REDUCTASE-RELATED"/>
    <property type="match status" value="1"/>
</dbReference>
<keyword evidence="1" id="KW-0560">Oxidoreductase</keyword>
<dbReference type="PANTHER" id="PTHR43364:SF4">
    <property type="entry name" value="NAD(P)-LINKED OXIDOREDUCTASE SUPERFAMILY PROTEIN"/>
    <property type="match status" value="1"/>
</dbReference>
<sequence length="348" mass="38294">MQYRPLGRTGQTVSVICLGTMTWGDQNTAEEGFAQMDYALDRGVTFFDTAELYSVPPKAETTGSTERIIGDWFASRKSRDQVILASKVVGASAMTWFRDDGSESRLNRAQMTEALDKSLKRLRTDYIDLYQLHFPERPMQWGANPTAFRPSPQTETTTIAEQLEVLDDFVKAGKVRWVGLSNESAWGAMTFLRESEVKGLPRMQSIQNAYSLINRTFETGLGEVAMREGLGLLAYSPLAQGYLTGKYQGGALPPGSRKALYNRLQRYEKPGAAVAIDAYVALAARSGLDPAQLALAFVNTRPFLTATIIGASTMAQLKTAIDSIDVVLPPELEAEIDAIHQLHMNPAP</sequence>
<dbReference type="SUPFAM" id="SSF51430">
    <property type="entry name" value="NAD(P)-linked oxidoreductase"/>
    <property type="match status" value="1"/>
</dbReference>
<evidence type="ECO:0000259" key="2">
    <source>
        <dbReference type="Pfam" id="PF00248"/>
    </source>
</evidence>
<evidence type="ECO:0000313" key="4">
    <source>
        <dbReference type="Proteomes" id="UP001242480"/>
    </source>
</evidence>
<dbReference type="InterPro" id="IPR036812">
    <property type="entry name" value="NAD(P)_OxRdtase_dom_sf"/>
</dbReference>
<gene>
    <name evidence="3" type="ORF">QO011_000823</name>
</gene>
<dbReference type="Proteomes" id="UP001242480">
    <property type="component" value="Unassembled WGS sequence"/>
</dbReference>
<name>A0ABU0J0N7_9HYPH</name>
<comment type="caution">
    <text evidence="3">The sequence shown here is derived from an EMBL/GenBank/DDBJ whole genome shotgun (WGS) entry which is preliminary data.</text>
</comment>
<accession>A0ABU0J0N7</accession>
<dbReference type="InterPro" id="IPR050523">
    <property type="entry name" value="AKR_Detox_Biosynth"/>
</dbReference>